<dbReference type="EMBL" id="LDXT01000069">
    <property type="protein sequence ID" value="KRT55950.1"/>
    <property type="molecule type" value="Genomic_DNA"/>
</dbReference>
<dbReference type="Pfam" id="PF25559">
    <property type="entry name" value="DUF7931"/>
    <property type="match status" value="1"/>
</dbReference>
<accession>A0A0T5Z0E6</accession>
<gene>
    <name evidence="2" type="ORF">Ga0074115_1286</name>
    <name evidence="3" type="ORF">Ga0076813_16793</name>
</gene>
<evidence type="ECO:0000313" key="2">
    <source>
        <dbReference type="EMBL" id="KRT55950.1"/>
    </source>
</evidence>
<dbReference type="RefSeq" id="WP_057955925.1">
    <property type="nucleotide sequence ID" value="NZ_KQ556898.1"/>
</dbReference>
<keyword evidence="5" id="KW-1185">Reference proteome</keyword>
<feature type="domain" description="DUF7931" evidence="1">
    <location>
        <begin position="30"/>
        <end position="175"/>
    </location>
</feature>
<evidence type="ECO:0000313" key="4">
    <source>
        <dbReference type="Proteomes" id="UP000051276"/>
    </source>
</evidence>
<dbReference type="AlphaFoldDB" id="A0A0T5Z0E6"/>
<protein>
    <recommendedName>
        <fullName evidence="1">DUF7931 domain-containing protein</fullName>
    </recommendedName>
</protein>
<dbReference type="InterPro" id="IPR057691">
    <property type="entry name" value="DUF7931"/>
</dbReference>
<proteinExistence type="predicted"/>
<dbReference type="OrthoDB" id="6080223at2"/>
<dbReference type="Proteomes" id="UP000051634">
    <property type="component" value="Unassembled WGS sequence"/>
</dbReference>
<dbReference type="Proteomes" id="UP000051276">
    <property type="component" value="Unassembled WGS sequence"/>
</dbReference>
<evidence type="ECO:0000259" key="1">
    <source>
        <dbReference type="Pfam" id="PF25559"/>
    </source>
</evidence>
<dbReference type="STRING" id="54398.Ga0074115_1286"/>
<reference evidence="4 5" key="1">
    <citation type="submission" date="2015-11" db="EMBL/GenBank/DDBJ databases">
        <title>The genome of Candidatus Endoriftia persephone in Ridgeia piscesae and population structure of the North Eastern Pacific vestimentiferan symbionts.</title>
        <authorList>
            <person name="Perez M."/>
            <person name="Juniper K.S."/>
        </authorList>
    </citation>
    <scope>NUCLEOTIDE SEQUENCE [LARGE SCALE GENOMIC DNA]</scope>
    <source>
        <strain evidence="3">Ind10</strain>
        <strain evidence="2">Ind11</strain>
    </source>
</reference>
<sequence length="178" mass="20622">MIILAPETTPTADAYQLGAESGLISLTSVDEFAQFALNMATQAHRTIDIFSHDLDHLLYDQSDFVVAIKELSLRSRFSQIRILLQNNRTIRRKGHRLVHLAQRLTSSIEIRRPGEPLIKALENFLLADEYGYIHRKMASYYEGRCDFNDRLRVAQLAERFNEAWESGEPDRELLRLYL</sequence>
<evidence type="ECO:0000313" key="5">
    <source>
        <dbReference type="Proteomes" id="UP000051634"/>
    </source>
</evidence>
<evidence type="ECO:0000313" key="3">
    <source>
        <dbReference type="EMBL" id="KRT60150.1"/>
    </source>
</evidence>
<comment type="caution">
    <text evidence="2">The sequence shown here is derived from an EMBL/GenBank/DDBJ whole genome shotgun (WGS) entry which is preliminary data.</text>
</comment>
<name>A0A0T5Z0E6_9GAMM</name>
<dbReference type="EMBL" id="LMXI01000015">
    <property type="protein sequence ID" value="KRT60150.1"/>
    <property type="molecule type" value="Genomic_DNA"/>
</dbReference>
<organism evidence="2 5">
    <name type="scientific">endosymbiont of Ridgeia piscesae</name>
    <dbReference type="NCBI Taxonomy" id="54398"/>
    <lineage>
        <taxon>Bacteria</taxon>
        <taxon>Pseudomonadati</taxon>
        <taxon>Pseudomonadota</taxon>
        <taxon>Gammaproteobacteria</taxon>
        <taxon>sulfur-oxidizing symbionts</taxon>
    </lineage>
</organism>